<feature type="region of interest" description="Disordered" evidence="1">
    <location>
        <begin position="475"/>
        <end position="929"/>
    </location>
</feature>
<feature type="region of interest" description="Disordered" evidence="1">
    <location>
        <begin position="153"/>
        <end position="461"/>
    </location>
</feature>
<feature type="compositionally biased region" description="Polar residues" evidence="1">
    <location>
        <begin position="1262"/>
        <end position="1275"/>
    </location>
</feature>
<dbReference type="OrthoDB" id="5495722at2"/>
<comment type="caution">
    <text evidence="3">The sequence shown here is derived from an EMBL/GenBank/DDBJ whole genome shotgun (WGS) entry which is preliminary data.</text>
</comment>
<sequence>MAEKLGAILVRKGLLTQAQLDEALKAQLIYGGRLGSILVELEMLDIDTLAMVLGEQTRYPVAQEADFEAVTDATLTLLPAALAEKHLAFPLGQEGRRLRVAMASPFEIQHTDALGFITGLRILPHITPELRLFHYQAQRYGIRRESRSLSMATARRLAPAAPPRPAAAPAPAARSVVLAQPEAPPPPAPVRAAPGTEGMFGGLAPGQFLSDDSDDTTTEETPWTGASPVLAPTGGLLGDASEAPAAVVTKPGPPVLGPTEVARPPEPPQLVSVDAARGARSSGPPPRLAPAEPPRLAPAMPPAPIEEAEEIEPEEEFEAAEEIEPTEELDVVDTEEVLEGVMEEVVETPAPRSPVLLAGNPEGQGGQSSQPPGMVSRQSAGQWSPVQPPGLARAAGPGGAGLPPVRGPGAAGPLVEPQAPGSPAMAARPPPAPGGFAEAAASGPQGGVPSGLVPGTRPSVAAGGVAEPVVSAQGAVPPGLVAGPGARPQPGPGAQGAPPSAGPQGAKPPASPGGGPAAAPGARPPPNIGAPGGPGAVPPGLASARPSGVGIPVVPGAQGPVPPGMSGARPPSSAGMPVVPGPVPPGMPGGPGPVGPPGMAGARPPSSSGVPAVPGAVPPRAPGGAPVAGGPGGPPGMMGARPPSSSGMPSVQGASPVPGGPGAGGQGLPPGMMARPAQGVGGPPPGAGTPPVSGPVPAPGMMGGPGSVPPSNVSGPGSAPPGMMGTRPPSGPVPPGMTGARPPSRTGVPSVPGPPGMGPRPPQGVSGPGPQGPVPPGVAGTRPSSPGMPSMGAPQGPVPPGMAGARPPSGPGFPTIPGPPHGAMPPGMQGGRPPSMTGGPGGPPPPGMVRPPQPVGGMNPDVGGVAPRPPMGQPQPPGMKGVAAPQPPGMAPRGAPPPAAAGSVPPGIGLATPSVSDVSQAPLSELDARVETESGLEILSTEDSASASSPDVSVADAVLDGGSLEVSSEALGASEGREAQATDGAVREVGVLQVSQEALGALDDGSAQVVGLTSSNTERLDDAVAVASPPTEAGSDARVEGGEAQERPSDSSLNVDAASDLTRGNVSEEGLPSSERAAEESPSSTTSEVSETPWSVGDASARIEPAPSDESTSRETVATTPEFEPASANEAGATSRASQLLEGEGTAATTDVPALAQVEEHAAPTDKDETAPQATSSAPGDAEVVRLSTREEVEERAAVAPSTAGSEATALDGPAPTGAETVSDVALASVIASAPFSIESQTAHGSSLPTVDVDSGVEASHRQPSVSDARSTGQDASPLDDWGDVAQSESKVTGDSEDAEPIAREVRSTEAAASESSVELSSASTQSDVSTEAEVSPASTTESAARELQTAALSNDARGTRNEEPSSAPEVQSSTAVAYLDESEVKPHAELPASTEVPAPEHSGASTSDSTEAPSVEHWKLMKATLGDASQVDQDTSSPAIDSSAPAAVPVEGDVGETLTIEAAGTMLASHGEPSGSATVASPPVESPSPVDAAPVAHAGAEVIALREPQVPDAEPTPTEPSPRPVPPRRAAIELDELPAADDAPMQLASTWEFVGWQGAEGNGTIGHSAESTWEDRAVDLEGNARAAAPAGATTELPLASAWDFIQQPWQPQARAPSEALATLLAAADESTPDASHDGPKVSADQVLTALDDVGSQGVLGKVLIAYCAGRFQRAFLLGESFGLVRVGHAWGPGSDSPAVASLKVDLEAPSLLVSALGQLGPSSFDAPSCVQDEAIFAALGGPTSHLLVVPIRARGRPVAFVVADSGGAHVATTTLDELTRVSAKASEVYDRLPATRAE</sequence>
<feature type="compositionally biased region" description="Pro residues" evidence="1">
    <location>
        <begin position="283"/>
        <end position="304"/>
    </location>
</feature>
<feature type="compositionally biased region" description="Polar residues" evidence="1">
    <location>
        <begin position="1404"/>
        <end position="1413"/>
    </location>
</feature>
<evidence type="ECO:0000256" key="1">
    <source>
        <dbReference type="SAM" id="MobiDB-lite"/>
    </source>
</evidence>
<name>A0A511T7A3_MYXFU</name>
<feature type="compositionally biased region" description="Basic and acidic residues" evidence="1">
    <location>
        <begin position="1035"/>
        <end position="1049"/>
    </location>
</feature>
<feature type="compositionally biased region" description="Low complexity" evidence="1">
    <location>
        <begin position="777"/>
        <end position="795"/>
    </location>
</feature>
<feature type="compositionally biased region" description="Polar residues" evidence="1">
    <location>
        <begin position="913"/>
        <end position="922"/>
    </location>
</feature>
<feature type="compositionally biased region" description="Pro residues" evidence="1">
    <location>
        <begin position="1518"/>
        <end position="1528"/>
    </location>
</feature>
<reference evidence="3 4" key="1">
    <citation type="submission" date="2019-07" db="EMBL/GenBank/DDBJ databases">
        <title>Whole genome shotgun sequence of Myxococcus fulvus NBRC 100333.</title>
        <authorList>
            <person name="Hosoyama A."/>
            <person name="Uohara A."/>
            <person name="Ohji S."/>
            <person name="Ichikawa N."/>
        </authorList>
    </citation>
    <scope>NUCLEOTIDE SEQUENCE [LARGE SCALE GENOMIC DNA]</scope>
    <source>
        <strain evidence="3 4">NBRC 100333</strain>
    </source>
</reference>
<feature type="compositionally biased region" description="Low complexity" evidence="1">
    <location>
        <begin position="402"/>
        <end position="427"/>
    </location>
</feature>
<feature type="compositionally biased region" description="Basic and acidic residues" evidence="1">
    <location>
        <begin position="1188"/>
        <end position="1197"/>
    </location>
</feature>
<dbReference type="Proteomes" id="UP000321514">
    <property type="component" value="Unassembled WGS sequence"/>
</dbReference>
<feature type="compositionally biased region" description="Low complexity" evidence="1">
    <location>
        <begin position="597"/>
        <end position="615"/>
    </location>
</feature>
<feature type="region of interest" description="Disordered" evidence="1">
    <location>
        <begin position="1506"/>
        <end position="1528"/>
    </location>
</feature>
<evidence type="ECO:0000313" key="4">
    <source>
        <dbReference type="Proteomes" id="UP000321514"/>
    </source>
</evidence>
<feature type="compositionally biased region" description="Low complexity" evidence="1">
    <location>
        <begin position="538"/>
        <end position="559"/>
    </location>
</feature>
<dbReference type="Pfam" id="PF05157">
    <property type="entry name" value="MshEN"/>
    <property type="match status" value="1"/>
</dbReference>
<feature type="compositionally biased region" description="Polar residues" evidence="1">
    <location>
        <begin position="376"/>
        <end position="385"/>
    </location>
</feature>
<feature type="compositionally biased region" description="Pro residues" evidence="1">
    <location>
        <begin position="751"/>
        <end position="762"/>
    </location>
</feature>
<feature type="compositionally biased region" description="Low complexity" evidence="1">
    <location>
        <begin position="495"/>
        <end position="508"/>
    </location>
</feature>
<dbReference type="InterPro" id="IPR037257">
    <property type="entry name" value="T2SS_E_N_sf"/>
</dbReference>
<gene>
    <name evidence="3" type="ORF">MFU01_45300</name>
</gene>
<feature type="compositionally biased region" description="Low complexity" evidence="1">
    <location>
        <begin position="475"/>
        <end position="488"/>
    </location>
</feature>
<protein>
    <recommendedName>
        <fullName evidence="2">Type II secretion system protein GspE N-terminal domain-containing protein</fullName>
    </recommendedName>
</protein>
<dbReference type="SUPFAM" id="SSF160246">
    <property type="entry name" value="EspE N-terminal domain-like"/>
    <property type="match status" value="1"/>
</dbReference>
<feature type="region of interest" description="Disordered" evidence="1">
    <location>
        <begin position="1013"/>
        <end position="1219"/>
    </location>
</feature>
<feature type="compositionally biased region" description="Low complexity" evidence="1">
    <location>
        <begin position="1477"/>
        <end position="1493"/>
    </location>
</feature>
<evidence type="ECO:0000313" key="3">
    <source>
        <dbReference type="EMBL" id="GEN09493.1"/>
    </source>
</evidence>
<feature type="region of interest" description="Disordered" evidence="1">
    <location>
        <begin position="1238"/>
        <end position="1453"/>
    </location>
</feature>
<feature type="compositionally biased region" description="Pro residues" evidence="1">
    <location>
        <begin position="808"/>
        <end position="823"/>
    </location>
</feature>
<feature type="compositionally biased region" description="Pro residues" evidence="1">
    <location>
        <begin position="579"/>
        <end position="596"/>
    </location>
</feature>
<feature type="compositionally biased region" description="Low complexity" evidence="1">
    <location>
        <begin position="709"/>
        <end position="725"/>
    </location>
</feature>
<feature type="compositionally biased region" description="Acidic residues" evidence="1">
    <location>
        <begin position="306"/>
        <end position="346"/>
    </location>
</feature>
<feature type="compositionally biased region" description="Pro residues" evidence="1">
    <location>
        <begin position="867"/>
        <end position="877"/>
    </location>
</feature>
<feature type="compositionally biased region" description="Low complexity" evidence="1">
    <location>
        <begin position="900"/>
        <end position="909"/>
    </location>
</feature>
<evidence type="ECO:0000259" key="2">
    <source>
        <dbReference type="Pfam" id="PF05157"/>
    </source>
</evidence>
<feature type="compositionally biased region" description="Low complexity" evidence="1">
    <location>
        <begin position="824"/>
        <end position="837"/>
    </location>
</feature>
<feature type="compositionally biased region" description="Low complexity" evidence="1">
    <location>
        <begin position="1437"/>
        <end position="1450"/>
    </location>
</feature>
<dbReference type="InterPro" id="IPR007831">
    <property type="entry name" value="T2SS_GspE_N"/>
</dbReference>
<feature type="compositionally biased region" description="Pro residues" evidence="1">
    <location>
        <begin position="841"/>
        <end position="854"/>
    </location>
</feature>
<feature type="compositionally biased region" description="Pro residues" evidence="1">
    <location>
        <begin position="885"/>
        <end position="899"/>
    </location>
</feature>
<feature type="domain" description="Type II secretion system protein GspE N-terminal" evidence="2">
    <location>
        <begin position="59"/>
        <end position="144"/>
    </location>
</feature>
<dbReference type="RefSeq" id="WP_074957475.1">
    <property type="nucleotide sequence ID" value="NZ_BJXR01000034.1"/>
</dbReference>
<proteinExistence type="predicted"/>
<feature type="compositionally biased region" description="Basic and acidic residues" evidence="1">
    <location>
        <begin position="1158"/>
        <end position="1170"/>
    </location>
</feature>
<feature type="compositionally biased region" description="Polar residues" evidence="1">
    <location>
        <begin position="1238"/>
        <end position="1249"/>
    </location>
</feature>
<feature type="compositionally biased region" description="Low complexity" evidence="1">
    <location>
        <begin position="1072"/>
        <end position="1096"/>
    </location>
</feature>
<feature type="compositionally biased region" description="Low complexity" evidence="1">
    <location>
        <begin position="434"/>
        <end position="443"/>
    </location>
</feature>
<dbReference type="EMBL" id="BJXR01000034">
    <property type="protein sequence ID" value="GEN09493.1"/>
    <property type="molecule type" value="Genomic_DNA"/>
</dbReference>
<feature type="compositionally biased region" description="Low complexity" evidence="1">
    <location>
        <begin position="1309"/>
        <end position="1325"/>
    </location>
</feature>
<feature type="region of interest" description="Disordered" evidence="1">
    <location>
        <begin position="1469"/>
        <end position="1493"/>
    </location>
</feature>
<organism evidence="3 4">
    <name type="scientific">Myxococcus fulvus</name>
    <dbReference type="NCBI Taxonomy" id="33"/>
    <lineage>
        <taxon>Bacteria</taxon>
        <taxon>Pseudomonadati</taxon>
        <taxon>Myxococcota</taxon>
        <taxon>Myxococcia</taxon>
        <taxon>Myxococcales</taxon>
        <taxon>Cystobacterineae</taxon>
        <taxon>Myxococcaceae</taxon>
        <taxon>Myxococcus</taxon>
    </lineage>
</organism>
<accession>A0A511T7A3</accession>
<feature type="compositionally biased region" description="Low complexity" evidence="1">
    <location>
        <begin position="741"/>
        <end position="750"/>
    </location>
</feature>
<feature type="compositionally biased region" description="Pro residues" evidence="1">
    <location>
        <begin position="682"/>
        <end position="698"/>
    </location>
</feature>
<feature type="compositionally biased region" description="Low complexity" evidence="1">
    <location>
        <begin position="637"/>
        <end position="657"/>
    </location>
</feature>
<dbReference type="Gene3D" id="3.30.300.160">
    <property type="entry name" value="Type II secretion system, protein E, N-terminal domain"/>
    <property type="match status" value="1"/>
</dbReference>